<dbReference type="PANTHER" id="PTHR40132:SF1">
    <property type="entry name" value="PRE-MRNA-SPLICING FACTOR 38B"/>
    <property type="match status" value="1"/>
</dbReference>
<feature type="compositionally biased region" description="Polar residues" evidence="1">
    <location>
        <begin position="334"/>
        <end position="346"/>
    </location>
</feature>
<accession>A0A167ZYE3</accession>
<dbReference type="EMBL" id="AZGY01000013">
    <property type="protein sequence ID" value="KZZ93244.1"/>
    <property type="molecule type" value="Genomic_DNA"/>
</dbReference>
<organism evidence="2 3">
    <name type="scientific">Moelleriella libera RCEF 2490</name>
    <dbReference type="NCBI Taxonomy" id="1081109"/>
    <lineage>
        <taxon>Eukaryota</taxon>
        <taxon>Fungi</taxon>
        <taxon>Dikarya</taxon>
        <taxon>Ascomycota</taxon>
        <taxon>Pezizomycotina</taxon>
        <taxon>Sordariomycetes</taxon>
        <taxon>Hypocreomycetidae</taxon>
        <taxon>Hypocreales</taxon>
        <taxon>Clavicipitaceae</taxon>
        <taxon>Moelleriella</taxon>
    </lineage>
</organism>
<feature type="compositionally biased region" description="Basic residues" evidence="1">
    <location>
        <begin position="223"/>
        <end position="245"/>
    </location>
</feature>
<evidence type="ECO:0000256" key="1">
    <source>
        <dbReference type="SAM" id="MobiDB-lite"/>
    </source>
</evidence>
<feature type="compositionally biased region" description="Polar residues" evidence="1">
    <location>
        <begin position="376"/>
        <end position="385"/>
    </location>
</feature>
<dbReference type="Proteomes" id="UP000078544">
    <property type="component" value="Unassembled WGS sequence"/>
</dbReference>
<feature type="compositionally biased region" description="Basic and acidic residues" evidence="1">
    <location>
        <begin position="159"/>
        <end position="200"/>
    </location>
</feature>
<feature type="compositionally biased region" description="Basic residues" evidence="1">
    <location>
        <begin position="201"/>
        <end position="213"/>
    </location>
</feature>
<feature type="compositionally biased region" description="Basic and acidic residues" evidence="1">
    <location>
        <begin position="279"/>
        <end position="293"/>
    </location>
</feature>
<feature type="region of interest" description="Disordered" evidence="1">
    <location>
        <begin position="334"/>
        <end position="385"/>
    </location>
</feature>
<dbReference type="AlphaFoldDB" id="A0A167ZYE3"/>
<dbReference type="STRING" id="1081109.A0A167ZYE3"/>
<keyword evidence="3" id="KW-1185">Reference proteome</keyword>
<gene>
    <name evidence="2" type="ORF">AAL_05629</name>
</gene>
<sequence length="385" mass="44107">MLTDDYVAELLARDAKDCSLKYSAMGMEAFRDAKKPSNLPKPNTRFLHNIIKGTDQHNKALLAKETAESRARLRSLEHGDEAKGRKTRATPNGNDMRRRQMSDIQAILVGKKKRKIADDNSETSSRRNLPREDRRRETKRARTEDDDLIKHRGTRRDHGRLLERDDCGSSSRTKQDTRSASDMRSSVKEESRTRADDISKRQRSPSPRHRKSSRSLDEEIRSRAKHPRHRSRRKSPSPQPTRKRSRSTEQDSDPLDDLIGPPPPPKTRGRGTIGGAAALDRRFSDSYDPKTDVQMDGEEEHWDEAVEMFRDWQKSKLHQDQRLKEVGFTDEQIQQASGAGQKTQASFLWAKTGETREWDKNKNIDSSGAEDEPVSKQPTLFSNKS</sequence>
<feature type="compositionally biased region" description="Basic and acidic residues" evidence="1">
    <location>
        <begin position="353"/>
        <end position="363"/>
    </location>
</feature>
<dbReference type="PANTHER" id="PTHR40132">
    <property type="entry name" value="PRE-MRNA-SPLICING FACTOR 38B"/>
    <property type="match status" value="1"/>
</dbReference>
<proteinExistence type="predicted"/>
<feature type="compositionally biased region" description="Basic and acidic residues" evidence="1">
    <location>
        <begin position="72"/>
        <end position="84"/>
    </location>
</feature>
<evidence type="ECO:0000313" key="2">
    <source>
        <dbReference type="EMBL" id="KZZ93244.1"/>
    </source>
</evidence>
<dbReference type="OrthoDB" id="2431475at2759"/>
<evidence type="ECO:0000313" key="3">
    <source>
        <dbReference type="Proteomes" id="UP000078544"/>
    </source>
</evidence>
<feature type="region of interest" description="Disordered" evidence="1">
    <location>
        <begin position="72"/>
        <end position="297"/>
    </location>
</feature>
<feature type="compositionally biased region" description="Basic and acidic residues" evidence="1">
    <location>
        <begin position="129"/>
        <end position="143"/>
    </location>
</feature>
<comment type="caution">
    <text evidence="2">The sequence shown here is derived from an EMBL/GenBank/DDBJ whole genome shotgun (WGS) entry which is preliminary data.</text>
</comment>
<name>A0A167ZYE3_9HYPO</name>
<reference evidence="2 3" key="1">
    <citation type="journal article" date="2016" name="Genome Biol. Evol.">
        <title>Divergent and convergent evolution of fungal pathogenicity.</title>
        <authorList>
            <person name="Shang Y."/>
            <person name="Xiao G."/>
            <person name="Zheng P."/>
            <person name="Cen K."/>
            <person name="Zhan S."/>
            <person name="Wang C."/>
        </authorList>
    </citation>
    <scope>NUCLEOTIDE SEQUENCE [LARGE SCALE GENOMIC DNA]</scope>
    <source>
        <strain evidence="2 3">RCEF 2490</strain>
    </source>
</reference>
<protein>
    <submittedName>
        <fullName evidence="2">Pre-mRNA-splicing factor 38B</fullName>
    </submittedName>
</protein>